<dbReference type="SUPFAM" id="SSF56784">
    <property type="entry name" value="HAD-like"/>
    <property type="match status" value="1"/>
</dbReference>
<keyword evidence="2" id="KW-1185">Reference proteome</keyword>
<dbReference type="InterPro" id="IPR023198">
    <property type="entry name" value="PGP-like_dom2"/>
</dbReference>
<dbReference type="SFLD" id="SFLDG01129">
    <property type="entry name" value="C1.5:_HAD__Beta-PGM__Phosphata"/>
    <property type="match status" value="1"/>
</dbReference>
<dbReference type="InterPro" id="IPR023214">
    <property type="entry name" value="HAD_sf"/>
</dbReference>
<dbReference type="EMBL" id="JAGUCN010000014">
    <property type="protein sequence ID" value="MBS2212333.1"/>
    <property type="molecule type" value="Genomic_DNA"/>
</dbReference>
<dbReference type="Pfam" id="PF13419">
    <property type="entry name" value="HAD_2"/>
    <property type="match status" value="1"/>
</dbReference>
<dbReference type="PANTHER" id="PTHR43481">
    <property type="entry name" value="FRUCTOSE-1-PHOSPHATE PHOSPHATASE"/>
    <property type="match status" value="1"/>
</dbReference>
<dbReference type="Proteomes" id="UP000721861">
    <property type="component" value="Unassembled WGS sequence"/>
</dbReference>
<dbReference type="InterPro" id="IPR051806">
    <property type="entry name" value="HAD-like_SPP"/>
</dbReference>
<dbReference type="Gene3D" id="1.10.150.240">
    <property type="entry name" value="Putative phosphatase, domain 2"/>
    <property type="match status" value="1"/>
</dbReference>
<dbReference type="PRINTS" id="PR00413">
    <property type="entry name" value="HADHALOGNASE"/>
</dbReference>
<dbReference type="RefSeq" id="WP_212228928.1">
    <property type="nucleotide sequence ID" value="NZ_JAGUCN010000014.1"/>
</dbReference>
<dbReference type="InterPro" id="IPR006439">
    <property type="entry name" value="HAD-SF_hydro_IA"/>
</dbReference>
<protein>
    <submittedName>
        <fullName evidence="1">HAD-IA family hydrolase</fullName>
    </submittedName>
</protein>
<sequence>MSDNKALNQIVIPQHIKGLIFDMDGTLLNSTPIHYKAWLAACQPFGVDFEYEYFIGLTGRPVVELGKDLIDTFGMDIAPEELVQNKENLVEQNLHNVEIVEAVYDVVKRYEGLLPMAVGTGASRERAMRLLSNSGIINHFEAVITSDDVDNYKPHPDTFLKAAEAIKVNPAECMVFEDGHLGMDAAVAAGMHVIDVKPYYR</sequence>
<accession>A0ABS5KCV8</accession>
<name>A0ABS5KCV8_9BACT</name>
<gene>
    <name evidence="1" type="ORF">KEM09_13035</name>
</gene>
<dbReference type="CDD" id="cd07505">
    <property type="entry name" value="HAD_BPGM-like"/>
    <property type="match status" value="1"/>
</dbReference>
<dbReference type="InterPro" id="IPR036412">
    <property type="entry name" value="HAD-like_sf"/>
</dbReference>
<evidence type="ECO:0000313" key="1">
    <source>
        <dbReference type="EMBL" id="MBS2212333.1"/>
    </source>
</evidence>
<evidence type="ECO:0000313" key="2">
    <source>
        <dbReference type="Proteomes" id="UP000721861"/>
    </source>
</evidence>
<reference evidence="1 2" key="1">
    <citation type="journal article" date="2014" name="Int. J. Syst. Evol. Microbiol.">
        <title>Carboxylicivirga gen. nov. in the family Marinilabiliaceae with two novel species, Carboxylicivirga mesophila sp. nov. and Carboxylicivirga taeanensis sp. nov., and reclassification of Cytophaga fermentans as Saccharicrinis fermentans gen. nov., comb. nov.</title>
        <authorList>
            <person name="Yang S.H."/>
            <person name="Seo H.S."/>
            <person name="Woo J.H."/>
            <person name="Oh H.M."/>
            <person name="Jang H."/>
            <person name="Lee J.H."/>
            <person name="Kim S.J."/>
            <person name="Kwon K.K."/>
        </authorList>
    </citation>
    <scope>NUCLEOTIDE SEQUENCE [LARGE SCALE GENOMIC DNA]</scope>
    <source>
        <strain evidence="1 2">JCM 18290</strain>
    </source>
</reference>
<dbReference type="SFLD" id="SFLDS00003">
    <property type="entry name" value="Haloacid_Dehalogenase"/>
    <property type="match status" value="1"/>
</dbReference>
<proteinExistence type="predicted"/>
<organism evidence="1 2">
    <name type="scientific">Carboxylicivirga mesophila</name>
    <dbReference type="NCBI Taxonomy" id="1166478"/>
    <lineage>
        <taxon>Bacteria</taxon>
        <taxon>Pseudomonadati</taxon>
        <taxon>Bacteroidota</taxon>
        <taxon>Bacteroidia</taxon>
        <taxon>Marinilabiliales</taxon>
        <taxon>Marinilabiliaceae</taxon>
        <taxon>Carboxylicivirga</taxon>
    </lineage>
</organism>
<keyword evidence="1" id="KW-0378">Hydrolase</keyword>
<comment type="caution">
    <text evidence="1">The sequence shown here is derived from an EMBL/GenBank/DDBJ whole genome shotgun (WGS) entry which is preliminary data.</text>
</comment>
<dbReference type="NCBIfam" id="TIGR01509">
    <property type="entry name" value="HAD-SF-IA-v3"/>
    <property type="match status" value="1"/>
</dbReference>
<dbReference type="GO" id="GO:0016787">
    <property type="term" value="F:hydrolase activity"/>
    <property type="evidence" value="ECO:0007669"/>
    <property type="project" value="UniProtKB-KW"/>
</dbReference>
<dbReference type="Gene3D" id="3.40.50.1000">
    <property type="entry name" value="HAD superfamily/HAD-like"/>
    <property type="match status" value="1"/>
</dbReference>
<dbReference type="InterPro" id="IPR041492">
    <property type="entry name" value="HAD_2"/>
</dbReference>
<dbReference type="PANTHER" id="PTHR43481:SF4">
    <property type="entry name" value="GLYCEROL-1-PHOSPHATE PHOSPHOHYDROLASE 1-RELATED"/>
    <property type="match status" value="1"/>
</dbReference>